<dbReference type="PROSITE" id="PS51503">
    <property type="entry name" value="HIG1"/>
    <property type="match status" value="1"/>
</dbReference>
<feature type="transmembrane region" description="Helical" evidence="5">
    <location>
        <begin position="73"/>
        <end position="95"/>
    </location>
</feature>
<gene>
    <name evidence="7" type="ORF">RR46_01571</name>
</gene>
<dbReference type="GO" id="GO:0097250">
    <property type="term" value="P:mitochondrial respirasome assembly"/>
    <property type="evidence" value="ECO:0007669"/>
    <property type="project" value="TreeGrafter"/>
</dbReference>
<evidence type="ECO:0000256" key="1">
    <source>
        <dbReference type="ARBA" id="ARBA00004325"/>
    </source>
</evidence>
<dbReference type="Pfam" id="PF04588">
    <property type="entry name" value="HIG_1_N"/>
    <property type="match status" value="1"/>
</dbReference>
<evidence type="ECO:0000313" key="8">
    <source>
        <dbReference type="Proteomes" id="UP000053268"/>
    </source>
</evidence>
<accession>A0A0N1IAE6</accession>
<dbReference type="PANTHER" id="PTHR12297">
    <property type="entry name" value="HYPOXIA-INDUCBILE GENE 1 HIG1 -RELATED"/>
    <property type="match status" value="1"/>
</dbReference>
<comment type="subcellular location">
    <subcellularLocation>
        <location evidence="1">Mitochondrion membrane</location>
    </subcellularLocation>
</comment>
<evidence type="ECO:0000256" key="5">
    <source>
        <dbReference type="SAM" id="Phobius"/>
    </source>
</evidence>
<evidence type="ECO:0000256" key="2">
    <source>
        <dbReference type="ARBA" id="ARBA00022692"/>
    </source>
</evidence>
<dbReference type="STRING" id="66420.A0A0N1IAE6"/>
<dbReference type="AlphaFoldDB" id="A0A0N1IAE6"/>
<dbReference type="InterPro" id="IPR007667">
    <property type="entry name" value="Hypoxia_induced_domain"/>
</dbReference>
<dbReference type="InterPro" id="IPR050355">
    <property type="entry name" value="RCF1"/>
</dbReference>
<keyword evidence="4 5" id="KW-0472">Membrane</keyword>
<dbReference type="Gene3D" id="6.10.140.1320">
    <property type="match status" value="1"/>
</dbReference>
<dbReference type="GO" id="GO:0031966">
    <property type="term" value="C:mitochondrial membrane"/>
    <property type="evidence" value="ECO:0007669"/>
    <property type="project" value="UniProtKB-SubCell"/>
</dbReference>
<protein>
    <submittedName>
        <fullName evidence="7">HIG1 domain family member 2A</fullName>
    </submittedName>
</protein>
<sequence>MSKDNEEPTDLDWIQLRRDMGQTHQIETLKEKFVRKFGENPFVPIGCLATAGALSYGLWCFRTGRTKLSQQMMRMRIVAQGFTITALVVGVMLTAGKSLK</sequence>
<dbReference type="EMBL" id="KQ459037">
    <property type="protein sequence ID" value="KPJ04287.1"/>
    <property type="molecule type" value="Genomic_DNA"/>
</dbReference>
<dbReference type="PANTHER" id="PTHR12297:SF18">
    <property type="entry name" value="HIG1 DOMAIN FAMILY MEMBER 2A"/>
    <property type="match status" value="1"/>
</dbReference>
<keyword evidence="3 5" id="KW-1133">Transmembrane helix</keyword>
<dbReference type="Proteomes" id="UP000053268">
    <property type="component" value="Unassembled WGS sequence"/>
</dbReference>
<evidence type="ECO:0000256" key="4">
    <source>
        <dbReference type="ARBA" id="ARBA00023136"/>
    </source>
</evidence>
<evidence type="ECO:0000256" key="3">
    <source>
        <dbReference type="ARBA" id="ARBA00022989"/>
    </source>
</evidence>
<keyword evidence="2 5" id="KW-0812">Transmembrane</keyword>
<proteinExistence type="predicted"/>
<reference evidence="7 8" key="1">
    <citation type="journal article" date="2015" name="Nat. Commun.">
        <title>Outbred genome sequencing and CRISPR/Cas9 gene editing in butterflies.</title>
        <authorList>
            <person name="Li X."/>
            <person name="Fan D."/>
            <person name="Zhang W."/>
            <person name="Liu G."/>
            <person name="Zhang L."/>
            <person name="Zhao L."/>
            <person name="Fang X."/>
            <person name="Chen L."/>
            <person name="Dong Y."/>
            <person name="Chen Y."/>
            <person name="Ding Y."/>
            <person name="Zhao R."/>
            <person name="Feng M."/>
            <person name="Zhu Y."/>
            <person name="Feng Y."/>
            <person name="Jiang X."/>
            <person name="Zhu D."/>
            <person name="Xiang H."/>
            <person name="Feng X."/>
            <person name="Li S."/>
            <person name="Wang J."/>
            <person name="Zhang G."/>
            <person name="Kronforst M.R."/>
            <person name="Wang W."/>
        </authorList>
    </citation>
    <scope>NUCLEOTIDE SEQUENCE [LARGE SCALE GENOMIC DNA]</scope>
    <source>
        <strain evidence="7">Ya'a_city_454_Px</strain>
        <tissue evidence="7">Whole body</tissue>
    </source>
</reference>
<organism evidence="7 8">
    <name type="scientific">Papilio xuthus</name>
    <name type="common">Asian swallowtail butterfly</name>
    <dbReference type="NCBI Taxonomy" id="66420"/>
    <lineage>
        <taxon>Eukaryota</taxon>
        <taxon>Metazoa</taxon>
        <taxon>Ecdysozoa</taxon>
        <taxon>Arthropoda</taxon>
        <taxon>Hexapoda</taxon>
        <taxon>Insecta</taxon>
        <taxon>Pterygota</taxon>
        <taxon>Neoptera</taxon>
        <taxon>Endopterygota</taxon>
        <taxon>Lepidoptera</taxon>
        <taxon>Glossata</taxon>
        <taxon>Ditrysia</taxon>
        <taxon>Papilionoidea</taxon>
        <taxon>Papilionidae</taxon>
        <taxon>Papilioninae</taxon>
        <taxon>Papilio</taxon>
    </lineage>
</organism>
<evidence type="ECO:0000313" key="7">
    <source>
        <dbReference type="EMBL" id="KPJ04287.1"/>
    </source>
</evidence>
<keyword evidence="8" id="KW-1185">Reference proteome</keyword>
<evidence type="ECO:0000259" key="6">
    <source>
        <dbReference type="PROSITE" id="PS51503"/>
    </source>
</evidence>
<name>A0A0N1IAE6_PAPXU</name>
<feature type="transmembrane region" description="Helical" evidence="5">
    <location>
        <begin position="42"/>
        <end position="61"/>
    </location>
</feature>
<feature type="domain" description="HIG1" evidence="6">
    <location>
        <begin position="7"/>
        <end position="100"/>
    </location>
</feature>